<dbReference type="OrthoDB" id="1923844at2759"/>
<dbReference type="AlphaFoldDB" id="A0A1L7XMN8"/>
<dbReference type="SUPFAM" id="SSF51621">
    <property type="entry name" value="Phosphoenolpyruvate/pyruvate domain"/>
    <property type="match status" value="1"/>
</dbReference>
<gene>
    <name evidence="2" type="ORF">PAC_16194</name>
</gene>
<dbReference type="Pfam" id="PF13714">
    <property type="entry name" value="PEP_mutase"/>
    <property type="match status" value="1"/>
</dbReference>
<dbReference type="STRING" id="576137.A0A1L7XMN8"/>
<evidence type="ECO:0000256" key="1">
    <source>
        <dbReference type="ARBA" id="ARBA00038455"/>
    </source>
</evidence>
<dbReference type="InterPro" id="IPR015813">
    <property type="entry name" value="Pyrv/PenolPyrv_kinase-like_dom"/>
</dbReference>
<dbReference type="EMBL" id="FJOG01000036">
    <property type="protein sequence ID" value="CZR66293.1"/>
    <property type="molecule type" value="Genomic_DNA"/>
</dbReference>
<dbReference type="GO" id="GO:0003824">
    <property type="term" value="F:catalytic activity"/>
    <property type="evidence" value="ECO:0007669"/>
    <property type="project" value="InterPro"/>
</dbReference>
<sequence length="379" mass="41357">MSAPIRSLLAQLHGEIRLLEAHDRNSTELIGKNVGENGRSFQGVWISGLTQTTYLGIPDTELVSPLKRATLMASIGNPQQESRRPLCAAFDADSGGDVADIPALVAVLAMNGVSMVIIEDKTVSEPGKKVNSLLTTSGSQGQADMHEFANVIRAFKSASAHREMMVTARIESFTVRIPKKDEAEEKASVQDSLRDALARAEVYTNAGADAIMIHSKSTLPDEVLFFLKAFRVEDPVTPLVVVPTAYSTTARAALIDAGANLIIYANHLMRAKLKAIGQISDQLLAEKPDLFSQDEELKACLEARNFGCLLRKLWERRSSGEEDEEAKWYRIIAEKHATENMDAAVRDLANGDLSGCEADERIISVKELLKINARKVSAV</sequence>
<organism evidence="2 3">
    <name type="scientific">Phialocephala subalpina</name>
    <dbReference type="NCBI Taxonomy" id="576137"/>
    <lineage>
        <taxon>Eukaryota</taxon>
        <taxon>Fungi</taxon>
        <taxon>Dikarya</taxon>
        <taxon>Ascomycota</taxon>
        <taxon>Pezizomycotina</taxon>
        <taxon>Leotiomycetes</taxon>
        <taxon>Helotiales</taxon>
        <taxon>Mollisiaceae</taxon>
        <taxon>Phialocephala</taxon>
        <taxon>Phialocephala fortinii species complex</taxon>
    </lineage>
</organism>
<proteinExistence type="inferred from homology"/>
<evidence type="ECO:0000313" key="2">
    <source>
        <dbReference type="EMBL" id="CZR66293.1"/>
    </source>
</evidence>
<protein>
    <submittedName>
        <fullName evidence="2">Related to phosphoenolpyruvate phosphomutase</fullName>
    </submittedName>
</protein>
<dbReference type="InterPro" id="IPR040442">
    <property type="entry name" value="Pyrv_kinase-like_dom_sf"/>
</dbReference>
<dbReference type="PANTHER" id="PTHR42905:SF7">
    <property type="entry name" value="PHOSPHOENOLPYRUVATE PHOSPHOMUTASE"/>
    <property type="match status" value="1"/>
</dbReference>
<dbReference type="Proteomes" id="UP000184330">
    <property type="component" value="Unassembled WGS sequence"/>
</dbReference>
<reference evidence="2 3" key="1">
    <citation type="submission" date="2016-03" db="EMBL/GenBank/DDBJ databases">
        <authorList>
            <person name="Ploux O."/>
        </authorList>
    </citation>
    <scope>NUCLEOTIDE SEQUENCE [LARGE SCALE GENOMIC DNA]</scope>
    <source>
        <strain evidence="2 3">UAMH 11012</strain>
    </source>
</reference>
<dbReference type="CDD" id="cd00377">
    <property type="entry name" value="ICL_PEPM"/>
    <property type="match status" value="1"/>
</dbReference>
<name>A0A1L7XMN8_9HELO</name>
<dbReference type="Gene3D" id="3.20.20.60">
    <property type="entry name" value="Phosphoenolpyruvate-binding domains"/>
    <property type="match status" value="1"/>
</dbReference>
<keyword evidence="2" id="KW-0670">Pyruvate</keyword>
<dbReference type="PANTHER" id="PTHR42905">
    <property type="entry name" value="PHOSPHOENOLPYRUVATE CARBOXYLASE"/>
    <property type="match status" value="1"/>
</dbReference>
<evidence type="ECO:0000313" key="3">
    <source>
        <dbReference type="Proteomes" id="UP000184330"/>
    </source>
</evidence>
<keyword evidence="3" id="KW-1185">Reference proteome</keyword>
<accession>A0A1L7XMN8</accession>
<comment type="similarity">
    <text evidence="1">Belongs to the isocitrate lyase/PEP mutase superfamily. PEP mutase family.</text>
</comment>
<dbReference type="InterPro" id="IPR039556">
    <property type="entry name" value="ICL/PEPM"/>
</dbReference>